<dbReference type="InterPro" id="IPR003594">
    <property type="entry name" value="HATPase_dom"/>
</dbReference>
<evidence type="ECO:0000259" key="7">
    <source>
        <dbReference type="PROSITE" id="PS50112"/>
    </source>
</evidence>
<dbReference type="InterPro" id="IPR011006">
    <property type="entry name" value="CheY-like_superfamily"/>
</dbReference>
<gene>
    <name evidence="9" type="ORF">CPT34_11610</name>
</gene>
<dbReference type="SUPFAM" id="SSF55874">
    <property type="entry name" value="ATPase domain of HSP90 chaperone/DNA topoisomerase II/histidine kinase"/>
    <property type="match status" value="1"/>
</dbReference>
<dbReference type="Gene3D" id="1.10.287.130">
    <property type="match status" value="1"/>
</dbReference>
<name>A0A2A5KUV4_9HYPH</name>
<dbReference type="Gene3D" id="3.40.50.2300">
    <property type="match status" value="1"/>
</dbReference>
<dbReference type="InterPro" id="IPR000014">
    <property type="entry name" value="PAS"/>
</dbReference>
<keyword evidence="3 4" id="KW-0597">Phosphoprotein</keyword>
<dbReference type="EMBL" id="NXDM01000010">
    <property type="protein sequence ID" value="PCK80820.1"/>
    <property type="molecule type" value="Genomic_DNA"/>
</dbReference>
<dbReference type="InterPro" id="IPR000700">
    <property type="entry name" value="PAS-assoc_C"/>
</dbReference>
<dbReference type="InterPro" id="IPR001610">
    <property type="entry name" value="PAC"/>
</dbReference>
<keyword evidence="9" id="KW-0808">Transferase</keyword>
<dbReference type="PROSITE" id="PS50109">
    <property type="entry name" value="HIS_KIN"/>
    <property type="match status" value="1"/>
</dbReference>
<dbReference type="Proteomes" id="UP000218807">
    <property type="component" value="Unassembled WGS sequence"/>
</dbReference>
<protein>
    <recommendedName>
        <fullName evidence="2">histidine kinase</fullName>
        <ecNumber evidence="2">2.7.13.3</ecNumber>
    </recommendedName>
</protein>
<dbReference type="InterPro" id="IPR004358">
    <property type="entry name" value="Sig_transdc_His_kin-like_C"/>
</dbReference>
<dbReference type="SUPFAM" id="SSF55785">
    <property type="entry name" value="PYP-like sensor domain (PAS domain)"/>
    <property type="match status" value="2"/>
</dbReference>
<dbReference type="SMART" id="SM00086">
    <property type="entry name" value="PAC"/>
    <property type="match status" value="2"/>
</dbReference>
<dbReference type="PROSITE" id="PS50110">
    <property type="entry name" value="RESPONSE_REGULATORY"/>
    <property type="match status" value="1"/>
</dbReference>
<dbReference type="Gene3D" id="3.30.450.20">
    <property type="entry name" value="PAS domain"/>
    <property type="match status" value="2"/>
</dbReference>
<dbReference type="PROSITE" id="PS50112">
    <property type="entry name" value="PAS"/>
    <property type="match status" value="2"/>
</dbReference>
<feature type="modified residue" description="4-aspartylphosphate" evidence="4">
    <location>
        <position position="579"/>
    </location>
</feature>
<feature type="domain" description="Histidine kinase" evidence="5">
    <location>
        <begin position="288"/>
        <end position="507"/>
    </location>
</feature>
<dbReference type="Pfam" id="PF13426">
    <property type="entry name" value="PAS_9"/>
    <property type="match status" value="2"/>
</dbReference>
<dbReference type="InterPro" id="IPR036097">
    <property type="entry name" value="HisK_dim/P_sf"/>
</dbReference>
<dbReference type="Pfam" id="PF00072">
    <property type="entry name" value="Response_reg"/>
    <property type="match status" value="1"/>
</dbReference>
<dbReference type="RefSeq" id="WP_096762863.1">
    <property type="nucleotide sequence ID" value="NZ_CP104155.1"/>
</dbReference>
<dbReference type="GO" id="GO:0000155">
    <property type="term" value="F:phosphorelay sensor kinase activity"/>
    <property type="evidence" value="ECO:0007669"/>
    <property type="project" value="InterPro"/>
</dbReference>
<reference evidence="9 10" key="1">
    <citation type="submission" date="2017-09" db="EMBL/GenBank/DDBJ databases">
        <title>Comparative genomics of rhizobia isolated from Phaseolus vulgaris in China.</title>
        <authorList>
            <person name="Tong W."/>
        </authorList>
    </citation>
    <scope>NUCLEOTIDE SEQUENCE [LARGE SCALE GENOMIC DNA]</scope>
    <source>
        <strain evidence="9 10">L101</strain>
    </source>
</reference>
<evidence type="ECO:0000259" key="8">
    <source>
        <dbReference type="PROSITE" id="PS50113"/>
    </source>
</evidence>
<dbReference type="SMART" id="SM00448">
    <property type="entry name" value="REC"/>
    <property type="match status" value="1"/>
</dbReference>
<dbReference type="Pfam" id="PF02518">
    <property type="entry name" value="HATPase_c"/>
    <property type="match status" value="1"/>
</dbReference>
<dbReference type="SMART" id="SM00388">
    <property type="entry name" value="HisKA"/>
    <property type="match status" value="1"/>
</dbReference>
<evidence type="ECO:0000313" key="9">
    <source>
        <dbReference type="EMBL" id="PCK80820.1"/>
    </source>
</evidence>
<dbReference type="EC" id="2.7.13.3" evidence="2"/>
<dbReference type="InterPro" id="IPR001789">
    <property type="entry name" value="Sig_transdc_resp-reg_receiver"/>
</dbReference>
<evidence type="ECO:0000256" key="1">
    <source>
        <dbReference type="ARBA" id="ARBA00000085"/>
    </source>
</evidence>
<feature type="domain" description="PAC" evidence="8">
    <location>
        <begin position="216"/>
        <end position="268"/>
    </location>
</feature>
<evidence type="ECO:0000256" key="3">
    <source>
        <dbReference type="ARBA" id="ARBA00022553"/>
    </source>
</evidence>
<comment type="catalytic activity">
    <reaction evidence="1">
        <text>ATP + protein L-histidine = ADP + protein N-phospho-L-histidine.</text>
        <dbReference type="EC" id="2.7.13.3"/>
    </reaction>
</comment>
<comment type="caution">
    <text evidence="9">The sequence shown here is derived from an EMBL/GenBank/DDBJ whole genome shotgun (WGS) entry which is preliminary data.</text>
</comment>
<dbReference type="InterPro" id="IPR035965">
    <property type="entry name" value="PAS-like_dom_sf"/>
</dbReference>
<feature type="domain" description="Response regulatory" evidence="6">
    <location>
        <begin position="530"/>
        <end position="641"/>
    </location>
</feature>
<feature type="domain" description="PAS" evidence="7">
    <location>
        <begin position="141"/>
        <end position="198"/>
    </location>
</feature>
<proteinExistence type="predicted"/>
<dbReference type="SUPFAM" id="SSF52172">
    <property type="entry name" value="CheY-like"/>
    <property type="match status" value="1"/>
</dbReference>
<dbReference type="PANTHER" id="PTHR43065:SF49">
    <property type="entry name" value="HISTIDINE KINASE"/>
    <property type="match status" value="1"/>
</dbReference>
<evidence type="ECO:0000256" key="2">
    <source>
        <dbReference type="ARBA" id="ARBA00012438"/>
    </source>
</evidence>
<evidence type="ECO:0000256" key="4">
    <source>
        <dbReference type="PROSITE-ProRule" id="PRU00169"/>
    </source>
</evidence>
<keyword evidence="9" id="KW-0418">Kinase</keyword>
<dbReference type="Pfam" id="PF00512">
    <property type="entry name" value="HisKA"/>
    <property type="match status" value="1"/>
</dbReference>
<dbReference type="InterPro" id="IPR005467">
    <property type="entry name" value="His_kinase_dom"/>
</dbReference>
<accession>A0A2A5KUV4</accession>
<evidence type="ECO:0000259" key="6">
    <source>
        <dbReference type="PROSITE" id="PS50110"/>
    </source>
</evidence>
<sequence>MEVLDRHDTSLQEEGRFRLLVDAITDYAIYMLSPEGIVTSWNTGAQRFKGYKPSEILGEHFSRFYVEEDRAAGIPERALATAIEQGRFEGEGWRQRKDGSRFWAHVVIDPIRRPSGELIGFAKITRDLTERRAAENAIRQSEEQFRRLVQGVSDYAIYMLDPEGNVSSWNFGAERIKGYRPEEIIGRHFSTFYTPEDRAAGLPETALRVARAEGRFEREGWRVRKDGTRFWASIVVDVIKGDDGDVLGFAKITRDITEKMETQRALEQAREELFQSQKMEAIGQLTGGIAHDFNNLLMAVLGSLEILKKRMPQDLSLTSLVDNAMQGAQRGAALTQRMLAFSRRQELHMEPIDVSGLVRGMMDILSRSLGPLTTIETSYPVRLPTILTDPNQLEMAILNLVVNARDAMPSGGRITLRASEESIAASRGGLSAGRYIRIAVVDEGEGMDAKTLEQAVTPFFTTKGVGKGTGLGLSMVQGLATQSGGRLILKSSPGEGTTAELWFPVVTIEQRTEAAAELPQRHDDAQRRLRIVAVDDDGLVLMNTTLMLEDLGHTVFEAMAGPEALAILRKEPVDLVICDHAMPRMTGAQLAEAIRSEWPGLPIILATGYADLPDGAGAANLPRLGKPFSQAQLADAISRIASQ</sequence>
<dbReference type="PROSITE" id="PS50113">
    <property type="entry name" value="PAC"/>
    <property type="match status" value="2"/>
</dbReference>
<dbReference type="Gene3D" id="3.30.565.10">
    <property type="entry name" value="Histidine kinase-like ATPase, C-terminal domain"/>
    <property type="match status" value="1"/>
</dbReference>
<dbReference type="PRINTS" id="PR00344">
    <property type="entry name" value="BCTRLSENSOR"/>
</dbReference>
<evidence type="ECO:0000259" key="5">
    <source>
        <dbReference type="PROSITE" id="PS50109"/>
    </source>
</evidence>
<evidence type="ECO:0000313" key="10">
    <source>
        <dbReference type="Proteomes" id="UP000218807"/>
    </source>
</evidence>
<dbReference type="AlphaFoldDB" id="A0A2A5KUV4"/>
<dbReference type="SMART" id="SM00387">
    <property type="entry name" value="HATPase_c"/>
    <property type="match status" value="1"/>
</dbReference>
<dbReference type="CDD" id="cd00130">
    <property type="entry name" value="PAS"/>
    <property type="match status" value="2"/>
</dbReference>
<dbReference type="InterPro" id="IPR003661">
    <property type="entry name" value="HisK_dim/P_dom"/>
</dbReference>
<feature type="domain" description="PAS" evidence="7">
    <location>
        <begin position="13"/>
        <end position="86"/>
    </location>
</feature>
<dbReference type="PANTHER" id="PTHR43065">
    <property type="entry name" value="SENSOR HISTIDINE KINASE"/>
    <property type="match status" value="1"/>
</dbReference>
<dbReference type="NCBIfam" id="TIGR00229">
    <property type="entry name" value="sensory_box"/>
    <property type="match status" value="2"/>
</dbReference>
<dbReference type="SUPFAM" id="SSF47384">
    <property type="entry name" value="Homodimeric domain of signal transducing histidine kinase"/>
    <property type="match status" value="1"/>
</dbReference>
<organism evidence="9 10">
    <name type="scientific">Rhizobium sophoriradicis</name>
    <dbReference type="NCBI Taxonomy" id="1535245"/>
    <lineage>
        <taxon>Bacteria</taxon>
        <taxon>Pseudomonadati</taxon>
        <taxon>Pseudomonadota</taxon>
        <taxon>Alphaproteobacteria</taxon>
        <taxon>Hyphomicrobiales</taxon>
        <taxon>Rhizobiaceae</taxon>
        <taxon>Rhizobium/Agrobacterium group</taxon>
        <taxon>Rhizobium</taxon>
    </lineage>
</organism>
<feature type="domain" description="PAC" evidence="8">
    <location>
        <begin position="88"/>
        <end position="140"/>
    </location>
</feature>
<dbReference type="InterPro" id="IPR036890">
    <property type="entry name" value="HATPase_C_sf"/>
</dbReference>
<keyword evidence="10" id="KW-1185">Reference proteome</keyword>
<dbReference type="SMART" id="SM00091">
    <property type="entry name" value="PAS"/>
    <property type="match status" value="2"/>
</dbReference>